<name>A0ABT8RFD9_9BACT</name>
<reference evidence="1" key="1">
    <citation type="submission" date="2023-07" db="EMBL/GenBank/DDBJ databases">
        <title>The genome sequence of Rhodocytophaga aerolata KACC 12507.</title>
        <authorList>
            <person name="Zhang X."/>
        </authorList>
    </citation>
    <scope>NUCLEOTIDE SEQUENCE</scope>
    <source>
        <strain evidence="1">KACC 12507</strain>
    </source>
</reference>
<proteinExistence type="predicted"/>
<protein>
    <submittedName>
        <fullName evidence="1">Uncharacterized protein</fullName>
    </submittedName>
</protein>
<gene>
    <name evidence="1" type="ORF">Q0590_31445</name>
</gene>
<dbReference type="EMBL" id="JAUKPO010000037">
    <property type="protein sequence ID" value="MDO1450831.1"/>
    <property type="molecule type" value="Genomic_DNA"/>
</dbReference>
<dbReference type="RefSeq" id="WP_302041631.1">
    <property type="nucleotide sequence ID" value="NZ_JAUKPO010000037.1"/>
</dbReference>
<keyword evidence="2" id="KW-1185">Reference proteome</keyword>
<accession>A0ABT8RFD9</accession>
<dbReference type="Proteomes" id="UP001168528">
    <property type="component" value="Unassembled WGS sequence"/>
</dbReference>
<sequence>MNSIKELILKIKERPSAYLGKKSVSCLKAFLDGWYLRDMTGVEDMHLMHYIQEAVEDYYNMKDTHSWDRILLFYSEDEADALAKFFILFDKIINEDKPN</sequence>
<evidence type="ECO:0000313" key="2">
    <source>
        <dbReference type="Proteomes" id="UP001168528"/>
    </source>
</evidence>
<organism evidence="1 2">
    <name type="scientific">Rhodocytophaga aerolata</name>
    <dbReference type="NCBI Taxonomy" id="455078"/>
    <lineage>
        <taxon>Bacteria</taxon>
        <taxon>Pseudomonadati</taxon>
        <taxon>Bacteroidota</taxon>
        <taxon>Cytophagia</taxon>
        <taxon>Cytophagales</taxon>
        <taxon>Rhodocytophagaceae</taxon>
        <taxon>Rhodocytophaga</taxon>
    </lineage>
</organism>
<comment type="caution">
    <text evidence="1">The sequence shown here is derived from an EMBL/GenBank/DDBJ whole genome shotgun (WGS) entry which is preliminary data.</text>
</comment>
<evidence type="ECO:0000313" key="1">
    <source>
        <dbReference type="EMBL" id="MDO1450831.1"/>
    </source>
</evidence>